<sequence length="67" mass="6834">MLPIPNAAASGRVGSLLSRTTAANRNLAGAGAETHDSTPSGLHSPHNGTLKIYCNLKGPTCHRAADI</sequence>
<evidence type="ECO:0000313" key="2">
    <source>
        <dbReference type="Proteomes" id="UP001148614"/>
    </source>
</evidence>
<proteinExistence type="predicted"/>
<reference evidence="1" key="1">
    <citation type="submission" date="2022-07" db="EMBL/GenBank/DDBJ databases">
        <title>Genome Sequence of Xylaria arbuscula.</title>
        <authorList>
            <person name="Buettner E."/>
        </authorList>
    </citation>
    <scope>NUCLEOTIDE SEQUENCE</scope>
    <source>
        <strain evidence="1">VT107</strain>
    </source>
</reference>
<organism evidence="1 2">
    <name type="scientific">Xylaria arbuscula</name>
    <dbReference type="NCBI Taxonomy" id="114810"/>
    <lineage>
        <taxon>Eukaryota</taxon>
        <taxon>Fungi</taxon>
        <taxon>Dikarya</taxon>
        <taxon>Ascomycota</taxon>
        <taxon>Pezizomycotina</taxon>
        <taxon>Sordariomycetes</taxon>
        <taxon>Xylariomycetidae</taxon>
        <taxon>Xylariales</taxon>
        <taxon>Xylariaceae</taxon>
        <taxon>Xylaria</taxon>
    </lineage>
</organism>
<dbReference type="Proteomes" id="UP001148614">
    <property type="component" value="Unassembled WGS sequence"/>
</dbReference>
<name>A0A9W8TR56_9PEZI</name>
<gene>
    <name evidence="1" type="ORF">NPX13_g1616</name>
</gene>
<accession>A0A9W8TR56</accession>
<evidence type="ECO:0000313" key="1">
    <source>
        <dbReference type="EMBL" id="KAJ3578949.1"/>
    </source>
</evidence>
<dbReference type="EMBL" id="JANPWZ010000151">
    <property type="protein sequence ID" value="KAJ3578949.1"/>
    <property type="molecule type" value="Genomic_DNA"/>
</dbReference>
<comment type="caution">
    <text evidence="1">The sequence shown here is derived from an EMBL/GenBank/DDBJ whole genome shotgun (WGS) entry which is preliminary data.</text>
</comment>
<protein>
    <submittedName>
        <fullName evidence="1">Uncharacterized protein</fullName>
    </submittedName>
</protein>
<keyword evidence="2" id="KW-1185">Reference proteome</keyword>
<dbReference type="AlphaFoldDB" id="A0A9W8TR56"/>